<sequence>MAIAEQRIKVGDLTWFYREAEPMNPSERPPVILLHGIVAQSYSWRGVMAALAKQGLRAIAPDWIGQGFSDKPEPRDFAYTPDAFVTAFSDWLKVLEIERFSLVVQGFASSAGLLYAAEHPDQIERLIILNTPLTRDAKLPWKLKQMSIPLVGDMLTQDPLLVDRTLEGGGPYVVEDADLDVYRRPFLTSSDAGRALLATIKRLNLKETMARLEQGFSDWQPPTLIVWGTEDKWLSVSMAETFAQRLHSVDIAKLEAVGHYAQEDWSEKVSDAMVPFLRRQIL</sequence>
<proteinExistence type="predicted"/>
<accession>A0A8J7ADL3</accession>
<dbReference type="InterPro" id="IPR029058">
    <property type="entry name" value="AB_hydrolase_fold"/>
</dbReference>
<reference evidence="2" key="1">
    <citation type="submission" date="2020-10" db="EMBL/GenBank/DDBJ databases">
        <authorList>
            <person name="Castelo-Branco R."/>
            <person name="Eusebio N."/>
            <person name="Adriana R."/>
            <person name="Vieira A."/>
            <person name="Brugerolle De Fraissinette N."/>
            <person name="Rezende De Castro R."/>
            <person name="Schneider M.P."/>
            <person name="Vasconcelos V."/>
            <person name="Leao P.N."/>
        </authorList>
    </citation>
    <scope>NUCLEOTIDE SEQUENCE</scope>
    <source>
        <strain evidence="2">LEGE 07310</strain>
    </source>
</reference>
<dbReference type="InterPro" id="IPR000639">
    <property type="entry name" value="Epox_hydrolase-like"/>
</dbReference>
<evidence type="ECO:0000313" key="3">
    <source>
        <dbReference type="Proteomes" id="UP000636505"/>
    </source>
</evidence>
<dbReference type="PRINTS" id="PR00412">
    <property type="entry name" value="EPOXHYDRLASE"/>
</dbReference>
<evidence type="ECO:0000259" key="1">
    <source>
        <dbReference type="Pfam" id="PF00561"/>
    </source>
</evidence>
<dbReference type="Gene3D" id="3.40.50.1820">
    <property type="entry name" value="alpha/beta hydrolase"/>
    <property type="match status" value="1"/>
</dbReference>
<organism evidence="2 3">
    <name type="scientific">Vasconcelosia minhoensis LEGE 07310</name>
    <dbReference type="NCBI Taxonomy" id="915328"/>
    <lineage>
        <taxon>Bacteria</taxon>
        <taxon>Bacillati</taxon>
        <taxon>Cyanobacteriota</taxon>
        <taxon>Cyanophyceae</taxon>
        <taxon>Nodosilineales</taxon>
        <taxon>Cymatolegaceae</taxon>
        <taxon>Vasconcelosia</taxon>
        <taxon>Vasconcelosia minhoensis</taxon>
    </lineage>
</organism>
<feature type="domain" description="AB hydrolase-1" evidence="1">
    <location>
        <begin position="29"/>
        <end position="264"/>
    </location>
</feature>
<dbReference type="RefSeq" id="WP_193906472.1">
    <property type="nucleotide sequence ID" value="NZ_JADEXG010000018.1"/>
</dbReference>
<gene>
    <name evidence="2" type="ORF">IQ241_09685</name>
</gene>
<keyword evidence="3" id="KW-1185">Reference proteome</keyword>
<dbReference type="EMBL" id="JADEXG010000018">
    <property type="protein sequence ID" value="MBE9077564.1"/>
    <property type="molecule type" value="Genomic_DNA"/>
</dbReference>
<dbReference type="SUPFAM" id="SSF53474">
    <property type="entry name" value="alpha/beta-Hydrolases"/>
    <property type="match status" value="1"/>
</dbReference>
<keyword evidence="2" id="KW-0378">Hydrolase</keyword>
<dbReference type="AlphaFoldDB" id="A0A8J7ADL3"/>
<dbReference type="InterPro" id="IPR050228">
    <property type="entry name" value="Carboxylesterase_BioH"/>
</dbReference>
<dbReference type="PRINTS" id="PR00111">
    <property type="entry name" value="ABHYDROLASE"/>
</dbReference>
<dbReference type="Pfam" id="PF00561">
    <property type="entry name" value="Abhydrolase_1"/>
    <property type="match status" value="1"/>
</dbReference>
<dbReference type="PANTHER" id="PTHR43194:SF2">
    <property type="entry name" value="PEROXISOMAL MEMBRANE PROTEIN LPX1"/>
    <property type="match status" value="1"/>
</dbReference>
<dbReference type="InterPro" id="IPR000073">
    <property type="entry name" value="AB_hydrolase_1"/>
</dbReference>
<dbReference type="GO" id="GO:0016787">
    <property type="term" value="F:hydrolase activity"/>
    <property type="evidence" value="ECO:0007669"/>
    <property type="project" value="UniProtKB-KW"/>
</dbReference>
<evidence type="ECO:0000313" key="2">
    <source>
        <dbReference type="EMBL" id="MBE9077564.1"/>
    </source>
</evidence>
<dbReference type="Proteomes" id="UP000636505">
    <property type="component" value="Unassembled WGS sequence"/>
</dbReference>
<comment type="caution">
    <text evidence="2">The sequence shown here is derived from an EMBL/GenBank/DDBJ whole genome shotgun (WGS) entry which is preliminary data.</text>
</comment>
<name>A0A8J7ADL3_9CYAN</name>
<protein>
    <submittedName>
        <fullName evidence="2">Alpha/beta fold hydrolase</fullName>
    </submittedName>
</protein>
<dbReference type="PANTHER" id="PTHR43194">
    <property type="entry name" value="HYDROLASE ALPHA/BETA FOLD FAMILY"/>
    <property type="match status" value="1"/>
</dbReference>